<dbReference type="AlphaFoldDB" id="A0AAD9GNW5"/>
<keyword evidence="3" id="KW-1185">Reference proteome</keyword>
<name>A0AAD9GNW5_9STRA</name>
<feature type="compositionally biased region" description="Polar residues" evidence="1">
    <location>
        <begin position="73"/>
        <end position="88"/>
    </location>
</feature>
<dbReference type="Proteomes" id="UP001259832">
    <property type="component" value="Unassembled WGS sequence"/>
</dbReference>
<evidence type="ECO:0000313" key="3">
    <source>
        <dbReference type="Proteomes" id="UP001259832"/>
    </source>
</evidence>
<gene>
    <name evidence="2" type="ORF">P3T76_006933</name>
</gene>
<organism evidence="2 3">
    <name type="scientific">Phytophthora citrophthora</name>
    <dbReference type="NCBI Taxonomy" id="4793"/>
    <lineage>
        <taxon>Eukaryota</taxon>
        <taxon>Sar</taxon>
        <taxon>Stramenopiles</taxon>
        <taxon>Oomycota</taxon>
        <taxon>Peronosporomycetes</taxon>
        <taxon>Peronosporales</taxon>
        <taxon>Peronosporaceae</taxon>
        <taxon>Phytophthora</taxon>
    </lineage>
</organism>
<comment type="caution">
    <text evidence="2">The sequence shown here is derived from an EMBL/GenBank/DDBJ whole genome shotgun (WGS) entry which is preliminary data.</text>
</comment>
<proteinExistence type="predicted"/>
<protein>
    <submittedName>
        <fullName evidence="2">Uncharacterized protein</fullName>
    </submittedName>
</protein>
<reference evidence="2" key="1">
    <citation type="submission" date="2023-08" db="EMBL/GenBank/DDBJ databases">
        <title>Reference Genome Resource for the Citrus Pathogen Phytophthora citrophthora.</title>
        <authorList>
            <person name="Moller H."/>
            <person name="Coetzee B."/>
            <person name="Rose L.J."/>
            <person name="Van Niekerk J.M."/>
        </authorList>
    </citation>
    <scope>NUCLEOTIDE SEQUENCE</scope>
    <source>
        <strain evidence="2">STE-U-9442</strain>
    </source>
</reference>
<sequence length="120" mass="14087">MYVRRALEVRDVQSKCRNEIDVVSRQRSRVNISKRPNTRRKSFLHEAEDYANYPHDCSETAAAETPLQNAMPFSTCSSWKQPQKTQWRNTEEKNDGGILERKSAIVWMGQRLTRLPIKTY</sequence>
<evidence type="ECO:0000313" key="2">
    <source>
        <dbReference type="EMBL" id="KAK1941869.1"/>
    </source>
</evidence>
<evidence type="ECO:0000256" key="1">
    <source>
        <dbReference type="SAM" id="MobiDB-lite"/>
    </source>
</evidence>
<feature type="region of interest" description="Disordered" evidence="1">
    <location>
        <begin position="73"/>
        <end position="95"/>
    </location>
</feature>
<accession>A0AAD9GNW5</accession>
<dbReference type="EMBL" id="JASMQC010000011">
    <property type="protein sequence ID" value="KAK1941869.1"/>
    <property type="molecule type" value="Genomic_DNA"/>
</dbReference>